<protein>
    <submittedName>
        <fullName evidence="3">Protein phosphatase 2C domain-containing protein</fullName>
    </submittedName>
</protein>
<name>A0ABT7PPZ6_9BACT</name>
<proteinExistence type="predicted"/>
<dbReference type="PROSITE" id="PS51746">
    <property type="entry name" value="PPM_2"/>
    <property type="match status" value="1"/>
</dbReference>
<dbReference type="SMART" id="SM00332">
    <property type="entry name" value="PP2Cc"/>
    <property type="match status" value="1"/>
</dbReference>
<dbReference type="InterPro" id="IPR001932">
    <property type="entry name" value="PPM-type_phosphatase-like_dom"/>
</dbReference>
<comment type="caution">
    <text evidence="3">The sequence shown here is derived from an EMBL/GenBank/DDBJ whole genome shotgun (WGS) entry which is preliminary data.</text>
</comment>
<feature type="transmembrane region" description="Helical" evidence="1">
    <location>
        <begin position="325"/>
        <end position="346"/>
    </location>
</feature>
<keyword evidence="1" id="KW-0472">Membrane</keyword>
<feature type="transmembrane region" description="Helical" evidence="1">
    <location>
        <begin position="294"/>
        <end position="319"/>
    </location>
</feature>
<dbReference type="SMART" id="SM00331">
    <property type="entry name" value="PP2C_SIG"/>
    <property type="match status" value="1"/>
</dbReference>
<dbReference type="PANTHER" id="PTHR47992">
    <property type="entry name" value="PROTEIN PHOSPHATASE"/>
    <property type="match status" value="1"/>
</dbReference>
<dbReference type="EMBL" id="JASZZN010000021">
    <property type="protein sequence ID" value="MDM4018401.1"/>
    <property type="molecule type" value="Genomic_DNA"/>
</dbReference>
<keyword evidence="4" id="KW-1185">Reference proteome</keyword>
<dbReference type="RefSeq" id="WP_289166213.1">
    <property type="nucleotide sequence ID" value="NZ_JASZZN010000021.1"/>
</dbReference>
<evidence type="ECO:0000256" key="1">
    <source>
        <dbReference type="SAM" id="Phobius"/>
    </source>
</evidence>
<dbReference type="Pfam" id="PF13672">
    <property type="entry name" value="PP2C_2"/>
    <property type="match status" value="1"/>
</dbReference>
<evidence type="ECO:0000313" key="3">
    <source>
        <dbReference type="EMBL" id="MDM4018401.1"/>
    </source>
</evidence>
<dbReference type="CDD" id="cd00143">
    <property type="entry name" value="PP2Cc"/>
    <property type="match status" value="1"/>
</dbReference>
<reference evidence="3 4" key="1">
    <citation type="submission" date="2023-06" db="EMBL/GenBank/DDBJ databases">
        <title>Roseiconus lacunae JC819 isolated from Gulf of Mannar region, Tamil Nadu.</title>
        <authorList>
            <person name="Pk S."/>
            <person name="Ch S."/>
            <person name="Ch V.R."/>
        </authorList>
    </citation>
    <scope>NUCLEOTIDE SEQUENCE [LARGE SCALE GENOMIC DNA]</scope>
    <source>
        <strain evidence="3 4">JC819</strain>
    </source>
</reference>
<dbReference type="InterPro" id="IPR015655">
    <property type="entry name" value="PP2C"/>
</dbReference>
<gene>
    <name evidence="3" type="ORF">QTN89_23315</name>
</gene>
<keyword evidence="1" id="KW-0812">Transmembrane</keyword>
<dbReference type="SUPFAM" id="SSF81606">
    <property type="entry name" value="PP2C-like"/>
    <property type="match status" value="1"/>
</dbReference>
<sequence>MSISLHLSSSITKLPREKQSVSESWNPGVVCAARTDVGMRRTNNQDSYSVIPAQSSERFMSRGHLFVVADGMGAHAAGELASSMATELIAMNYFRTSIANAKDSLHVAVSEANTEIYQRGQQNPEFHNMGTTASTLALLPCGAVIAHVGDSRVYRLRDGVMEQLTFDHSLVWEVQASGQVHPESALGQALPKNVITRSLGPNADVQVDIEGPFELKIGDKFLLCSDGLSGQVDDVEIATLLECLPEDLAVEVLVDLANLRGGPDNSTVVVTTVTDGPLVSNEAKATQPSNDDTLVFWGTIGAIVACGISSVTSVAFWLLQQPGPMIIAVLGAIISGVIAAMSYSSFKEQSKRRQLALRDGTAIPKAFGGNAPYRRYVAKPDETLYRRLGKTVAELREAAKLKNWLMDWDQIDALQKQGCSAMRSGDGKSAISFQAKAIIETMNQLREQHDRSANETAIDH</sequence>
<feature type="domain" description="PPM-type phosphatase" evidence="2">
    <location>
        <begin position="30"/>
        <end position="273"/>
    </location>
</feature>
<organism evidence="3 4">
    <name type="scientific">Roseiconus lacunae</name>
    <dbReference type="NCBI Taxonomy" id="2605694"/>
    <lineage>
        <taxon>Bacteria</taxon>
        <taxon>Pseudomonadati</taxon>
        <taxon>Planctomycetota</taxon>
        <taxon>Planctomycetia</taxon>
        <taxon>Pirellulales</taxon>
        <taxon>Pirellulaceae</taxon>
        <taxon>Roseiconus</taxon>
    </lineage>
</organism>
<accession>A0ABT7PPZ6</accession>
<keyword evidence="1" id="KW-1133">Transmembrane helix</keyword>
<dbReference type="Proteomes" id="UP001239462">
    <property type="component" value="Unassembled WGS sequence"/>
</dbReference>
<evidence type="ECO:0000259" key="2">
    <source>
        <dbReference type="PROSITE" id="PS51746"/>
    </source>
</evidence>
<evidence type="ECO:0000313" key="4">
    <source>
        <dbReference type="Proteomes" id="UP001239462"/>
    </source>
</evidence>
<dbReference type="Gene3D" id="3.60.40.10">
    <property type="entry name" value="PPM-type phosphatase domain"/>
    <property type="match status" value="1"/>
</dbReference>
<dbReference type="InterPro" id="IPR036457">
    <property type="entry name" value="PPM-type-like_dom_sf"/>
</dbReference>